<organism evidence="2">
    <name type="scientific">mine drainage metagenome</name>
    <dbReference type="NCBI Taxonomy" id="410659"/>
    <lineage>
        <taxon>unclassified sequences</taxon>
        <taxon>metagenomes</taxon>
        <taxon>ecological metagenomes</taxon>
    </lineage>
</organism>
<sequence length="174" mass="19660">MLTPRAGGEFQGALFDLPENTLRGFNMKRILVAAAIAVLYIATPAAAADVGVSVSIGQPDFYGRIDIGDFPQPQVIFAQPVIIERGPMRPPIYLRVPPSHARHWSRHCGEYNACGERVFFVQDNWYKREYVPRYQERHGNRHDGGRNERRDDGRGNQGNDRHGRGNDEGRGHDH</sequence>
<name>A0A1J5S2B1_9ZZZZ</name>
<dbReference type="EMBL" id="MLJW01000121">
    <property type="protein sequence ID" value="OIQ98287.1"/>
    <property type="molecule type" value="Genomic_DNA"/>
</dbReference>
<protein>
    <submittedName>
        <fullName evidence="2">Uncharacterized protein</fullName>
    </submittedName>
</protein>
<accession>A0A1J5S2B1</accession>
<gene>
    <name evidence="2" type="ORF">GALL_197160</name>
</gene>
<proteinExistence type="predicted"/>
<feature type="region of interest" description="Disordered" evidence="1">
    <location>
        <begin position="136"/>
        <end position="174"/>
    </location>
</feature>
<reference evidence="2" key="1">
    <citation type="submission" date="2016-10" db="EMBL/GenBank/DDBJ databases">
        <title>Sequence of Gallionella enrichment culture.</title>
        <authorList>
            <person name="Poehlein A."/>
            <person name="Muehling M."/>
            <person name="Daniel R."/>
        </authorList>
    </citation>
    <scope>NUCLEOTIDE SEQUENCE</scope>
</reference>
<dbReference type="AlphaFoldDB" id="A0A1J5S2B1"/>
<evidence type="ECO:0000256" key="1">
    <source>
        <dbReference type="SAM" id="MobiDB-lite"/>
    </source>
</evidence>
<evidence type="ECO:0000313" key="2">
    <source>
        <dbReference type="EMBL" id="OIQ98287.1"/>
    </source>
</evidence>
<comment type="caution">
    <text evidence="2">The sequence shown here is derived from an EMBL/GenBank/DDBJ whole genome shotgun (WGS) entry which is preliminary data.</text>
</comment>